<dbReference type="SUPFAM" id="SSF53686">
    <property type="entry name" value="Tryptophan synthase beta subunit-like PLP-dependent enzymes"/>
    <property type="match status" value="1"/>
</dbReference>
<comment type="cofactor">
    <cofactor evidence="1">
        <name>pyridoxal 5'-phosphate</name>
        <dbReference type="ChEBI" id="CHEBI:597326"/>
    </cofactor>
</comment>
<dbReference type="EMBL" id="JADHSG010000001">
    <property type="protein sequence ID" value="MBL6902718.1"/>
    <property type="molecule type" value="Genomic_DNA"/>
</dbReference>
<keyword evidence="8" id="KW-0663">Pyridoxal phosphate</keyword>
<evidence type="ECO:0000256" key="11">
    <source>
        <dbReference type="ARBA" id="ARBA00033075"/>
    </source>
</evidence>
<comment type="pathway">
    <text evidence="2">Amino-acid biosynthesis; L-cysteine biosynthesis; L-cysteine from L-serine: step 2/2.</text>
</comment>
<dbReference type="PANTHER" id="PTHR10314">
    <property type="entry name" value="CYSTATHIONINE BETA-SYNTHASE"/>
    <property type="match status" value="1"/>
</dbReference>
<evidence type="ECO:0000313" key="15">
    <source>
        <dbReference type="Proteomes" id="UP000705230"/>
    </source>
</evidence>
<keyword evidence="6" id="KW-0028">Amino-acid biosynthesis</keyword>
<evidence type="ECO:0000256" key="10">
    <source>
        <dbReference type="ARBA" id="ARBA00030296"/>
    </source>
</evidence>
<evidence type="ECO:0000313" key="14">
    <source>
        <dbReference type="EMBL" id="MBL6902718.1"/>
    </source>
</evidence>
<dbReference type="Gene3D" id="3.40.50.1100">
    <property type="match status" value="2"/>
</dbReference>
<dbReference type="PROSITE" id="PS00901">
    <property type="entry name" value="CYS_SYNTHASE"/>
    <property type="match status" value="1"/>
</dbReference>
<gene>
    <name evidence="14" type="ORF">ISR29_00765</name>
</gene>
<reference evidence="14" key="1">
    <citation type="submission" date="2020-10" db="EMBL/GenBank/DDBJ databases">
        <title>Microbiome of the Black Sea water column analyzed by genome centric metagenomics.</title>
        <authorList>
            <person name="Cabello-Yeves P.J."/>
            <person name="Callieri C."/>
            <person name="Picazo A."/>
            <person name="Mehrshad M."/>
            <person name="Haro-Moreno J.M."/>
            <person name="Roda-Garcia J."/>
            <person name="Dzembekova N."/>
            <person name="Slabakova V."/>
            <person name="Slabakova N."/>
            <person name="Moncheva S."/>
            <person name="Rodriguez-Valera F."/>
        </authorList>
    </citation>
    <scope>NUCLEOTIDE SEQUENCE</scope>
    <source>
        <strain evidence="14">BS30m-G43</strain>
    </source>
</reference>
<evidence type="ECO:0000256" key="2">
    <source>
        <dbReference type="ARBA" id="ARBA00004962"/>
    </source>
</evidence>
<dbReference type="EC" id="2.5.1.47" evidence="4"/>
<protein>
    <recommendedName>
        <fullName evidence="5">Cysteine synthase</fullName>
        <ecNumber evidence="4">2.5.1.47</ecNumber>
    </recommendedName>
    <alternativeName>
        <fullName evidence="10">O-acetylserine (thiol)-lyase</fullName>
    </alternativeName>
    <alternativeName>
        <fullName evidence="11">O-acetylserine sulfhydrylase</fullName>
    </alternativeName>
</protein>
<keyword evidence="7" id="KW-0808">Transferase</keyword>
<evidence type="ECO:0000259" key="13">
    <source>
        <dbReference type="Pfam" id="PF00291"/>
    </source>
</evidence>
<dbReference type="InterPro" id="IPR050214">
    <property type="entry name" value="Cys_Synth/Cystath_Beta-Synth"/>
</dbReference>
<proteinExistence type="inferred from homology"/>
<dbReference type="InterPro" id="IPR036052">
    <property type="entry name" value="TrpB-like_PALP_sf"/>
</dbReference>
<evidence type="ECO:0000256" key="12">
    <source>
        <dbReference type="ARBA" id="ARBA00047931"/>
    </source>
</evidence>
<evidence type="ECO:0000256" key="6">
    <source>
        <dbReference type="ARBA" id="ARBA00022605"/>
    </source>
</evidence>
<keyword evidence="9" id="KW-0198">Cysteine biosynthesis</keyword>
<evidence type="ECO:0000256" key="7">
    <source>
        <dbReference type="ARBA" id="ARBA00022679"/>
    </source>
</evidence>
<dbReference type="InterPro" id="IPR001926">
    <property type="entry name" value="TrpB-like_PALP"/>
</dbReference>
<name>A0A937JA76_9GAMM</name>
<dbReference type="InterPro" id="IPR001216">
    <property type="entry name" value="P-phosphate_BS"/>
</dbReference>
<dbReference type="Pfam" id="PF00291">
    <property type="entry name" value="PALP"/>
    <property type="match status" value="1"/>
</dbReference>
<evidence type="ECO:0000256" key="4">
    <source>
        <dbReference type="ARBA" id="ARBA00012681"/>
    </source>
</evidence>
<comment type="catalytic activity">
    <reaction evidence="12">
        <text>O-acetyl-L-serine + hydrogen sulfide = L-cysteine + acetate</text>
        <dbReference type="Rhea" id="RHEA:14829"/>
        <dbReference type="ChEBI" id="CHEBI:29919"/>
        <dbReference type="ChEBI" id="CHEBI:30089"/>
        <dbReference type="ChEBI" id="CHEBI:35235"/>
        <dbReference type="ChEBI" id="CHEBI:58340"/>
        <dbReference type="EC" id="2.5.1.47"/>
    </reaction>
</comment>
<comment type="caution">
    <text evidence="14">The sequence shown here is derived from an EMBL/GenBank/DDBJ whole genome shotgun (WGS) entry which is preliminary data.</text>
</comment>
<dbReference type="Proteomes" id="UP000705230">
    <property type="component" value="Unassembled WGS sequence"/>
</dbReference>
<evidence type="ECO:0000256" key="8">
    <source>
        <dbReference type="ARBA" id="ARBA00022898"/>
    </source>
</evidence>
<sequence length="342" mass="36955">MLYKSILETIGNTPSVKINNLGPEGVDIYVKPEYFNPGSSVKDRLALNIIDDGEASGLLKPGQTIVEATSGNTGIGLAMVCASKNYPLVITMPESASIERRKMMRFLGAKVILTPAAEAGSGAYIKARELAEANNWFYAKQFENTANADIHESTTGQEIIDDFKDTGLDYWVSGYGTGGTFTGVSRALRHTLPNTKLIMAEPDTAPLIKNGQTQKRNDDGTFASSHPDWNPHPIQGWTTDFIPLVLQESIDKSYIDEVIPVSGIDGIKWSQKLAAEEGILTGISGGATFAVAIEVAQKAKPGSKILCMLADTAERYLSSLLFEDIAAEMSEEEQTILNSTLN</sequence>
<evidence type="ECO:0000256" key="5">
    <source>
        <dbReference type="ARBA" id="ARBA00019371"/>
    </source>
</evidence>
<dbReference type="AlphaFoldDB" id="A0A937JA76"/>
<comment type="similarity">
    <text evidence="3">Belongs to the cysteine synthase/cystathionine beta-synthase family.</text>
</comment>
<evidence type="ECO:0000256" key="1">
    <source>
        <dbReference type="ARBA" id="ARBA00001933"/>
    </source>
</evidence>
<accession>A0A937JA76</accession>
<evidence type="ECO:0000256" key="9">
    <source>
        <dbReference type="ARBA" id="ARBA00023192"/>
    </source>
</evidence>
<evidence type="ECO:0000256" key="3">
    <source>
        <dbReference type="ARBA" id="ARBA00007103"/>
    </source>
</evidence>
<dbReference type="FunFam" id="3.40.50.1100:FF:000016">
    <property type="entry name" value="Cysteine synthase A"/>
    <property type="match status" value="1"/>
</dbReference>
<dbReference type="GO" id="GO:0006535">
    <property type="term" value="P:cysteine biosynthetic process from serine"/>
    <property type="evidence" value="ECO:0007669"/>
    <property type="project" value="InterPro"/>
</dbReference>
<dbReference type="CDD" id="cd01561">
    <property type="entry name" value="CBS_like"/>
    <property type="match status" value="1"/>
</dbReference>
<feature type="domain" description="Tryptophan synthase beta chain-like PALP" evidence="13">
    <location>
        <begin position="7"/>
        <end position="311"/>
    </location>
</feature>
<dbReference type="GO" id="GO:0004124">
    <property type="term" value="F:cysteine synthase activity"/>
    <property type="evidence" value="ECO:0007669"/>
    <property type="project" value="UniProtKB-EC"/>
</dbReference>
<organism evidence="14 15">
    <name type="scientific">SAR86 cluster bacterium</name>
    <dbReference type="NCBI Taxonomy" id="2030880"/>
    <lineage>
        <taxon>Bacteria</taxon>
        <taxon>Pseudomonadati</taxon>
        <taxon>Pseudomonadota</taxon>
        <taxon>Gammaproteobacteria</taxon>
        <taxon>SAR86 cluster</taxon>
    </lineage>
</organism>